<keyword evidence="2" id="KW-1185">Reference proteome</keyword>
<evidence type="ECO:0000313" key="1">
    <source>
        <dbReference type="EMBL" id="KAK7018146.1"/>
    </source>
</evidence>
<dbReference type="AlphaFoldDB" id="A0AAW0AYA8"/>
<dbReference type="Proteomes" id="UP001362999">
    <property type="component" value="Unassembled WGS sequence"/>
</dbReference>
<evidence type="ECO:0000313" key="2">
    <source>
        <dbReference type="Proteomes" id="UP001362999"/>
    </source>
</evidence>
<accession>A0AAW0AYA8</accession>
<comment type="caution">
    <text evidence="1">The sequence shown here is derived from an EMBL/GenBank/DDBJ whole genome shotgun (WGS) entry which is preliminary data.</text>
</comment>
<dbReference type="InterPro" id="IPR036537">
    <property type="entry name" value="Adaptor_Cbl_N_dom_sf"/>
</dbReference>
<evidence type="ECO:0008006" key="3">
    <source>
        <dbReference type="Google" id="ProtNLM"/>
    </source>
</evidence>
<dbReference type="InterPro" id="IPR059179">
    <property type="entry name" value="MLKL-like_MCAfunc"/>
</dbReference>
<proteinExistence type="predicted"/>
<reference evidence="1 2" key="1">
    <citation type="journal article" date="2024" name="J Genomics">
        <title>Draft genome sequencing and assembly of Favolaschia claudopus CIRM-BRFM 2984 isolated from oak limbs.</title>
        <authorList>
            <person name="Navarro D."/>
            <person name="Drula E."/>
            <person name="Chaduli D."/>
            <person name="Cazenave R."/>
            <person name="Ahrendt S."/>
            <person name="Wang J."/>
            <person name="Lipzen A."/>
            <person name="Daum C."/>
            <person name="Barry K."/>
            <person name="Grigoriev I.V."/>
            <person name="Favel A."/>
            <person name="Rosso M.N."/>
            <person name="Martin F."/>
        </authorList>
    </citation>
    <scope>NUCLEOTIDE SEQUENCE [LARGE SCALE GENOMIC DNA]</scope>
    <source>
        <strain evidence="1 2">CIRM-BRFM 2984</strain>
    </source>
</reference>
<gene>
    <name evidence="1" type="ORF">R3P38DRAFT_2784003</name>
</gene>
<dbReference type="GO" id="GO:0007166">
    <property type="term" value="P:cell surface receptor signaling pathway"/>
    <property type="evidence" value="ECO:0007669"/>
    <property type="project" value="InterPro"/>
</dbReference>
<dbReference type="EMBL" id="JAWWNJ010000046">
    <property type="protein sequence ID" value="KAK7018146.1"/>
    <property type="molecule type" value="Genomic_DNA"/>
</dbReference>
<organism evidence="1 2">
    <name type="scientific">Favolaschia claudopus</name>
    <dbReference type="NCBI Taxonomy" id="2862362"/>
    <lineage>
        <taxon>Eukaryota</taxon>
        <taxon>Fungi</taxon>
        <taxon>Dikarya</taxon>
        <taxon>Basidiomycota</taxon>
        <taxon>Agaricomycotina</taxon>
        <taxon>Agaricomycetes</taxon>
        <taxon>Agaricomycetidae</taxon>
        <taxon>Agaricales</taxon>
        <taxon>Marasmiineae</taxon>
        <taxon>Mycenaceae</taxon>
        <taxon>Favolaschia</taxon>
    </lineage>
</organism>
<name>A0AAW0AYA8_9AGAR</name>
<dbReference type="CDD" id="cd21037">
    <property type="entry name" value="MLKL_NTD"/>
    <property type="match status" value="1"/>
</dbReference>
<protein>
    <recommendedName>
        <fullName evidence="3">Fungal N-terminal domain-containing protein</fullName>
    </recommendedName>
</protein>
<sequence length="247" mass="27716">MPRPQNATETRLQNTIISLSLGLKLLNTLHELNIPFAQLMSSTVLSLVNVVQNVKRNREECIQLLEHIQRFIYAISEIYLQSETGDFSPIVLVSIGEFTRTLQKTHTFIEAQQDGNKLRSFFRQTEMSSLLKDCQTGLEQALANLNIHVRHQTWTDVNEFNAMLENTHTQLLQFASTTSEYGSSADKSSSIYRGGSDSFLSSRSFSLLPATPKIFYGRDSEVDRIMTILTDPSPRIPILGGAGMGKT</sequence>
<dbReference type="Gene3D" id="1.20.930.20">
    <property type="entry name" value="Adaptor protein Cbl, N-terminal domain"/>
    <property type="match status" value="1"/>
</dbReference>